<gene>
    <name evidence="2" type="ORF">PTE_04204</name>
</gene>
<evidence type="ECO:0000256" key="1">
    <source>
        <dbReference type="SAM" id="Phobius"/>
    </source>
</evidence>
<name>W3V1G0_9GAMM</name>
<keyword evidence="1" id="KW-0812">Transmembrane</keyword>
<accession>W3V1G0</accession>
<sequence length="80" mass="8985">MVLYLLVVFIFPQHMAGGPPSIGIFLAFYLLVVIVSVSAEVIFDGVMQTVRKYEREDKNNLGNNIRIKKSRLSGMGKIQL</sequence>
<organism evidence="2 3">
    <name type="scientific">Photorhabdus khanii NC19</name>
    <dbReference type="NCBI Taxonomy" id="1004151"/>
    <lineage>
        <taxon>Bacteria</taxon>
        <taxon>Pseudomonadati</taxon>
        <taxon>Pseudomonadota</taxon>
        <taxon>Gammaproteobacteria</taxon>
        <taxon>Enterobacterales</taxon>
        <taxon>Morganellaceae</taxon>
        <taxon>Photorhabdus</taxon>
    </lineage>
</organism>
<dbReference type="AlphaFoldDB" id="W3V1G0"/>
<protein>
    <submittedName>
        <fullName evidence="2">Uncharacterized protein</fullName>
    </submittedName>
</protein>
<dbReference type="Pfam" id="PF19874">
    <property type="entry name" value="DUF6347"/>
    <property type="match status" value="1"/>
</dbReference>
<dbReference type="Proteomes" id="UP000018957">
    <property type="component" value="Unassembled WGS sequence"/>
</dbReference>
<keyword evidence="3" id="KW-1185">Reference proteome</keyword>
<dbReference type="InterPro" id="IPR045928">
    <property type="entry name" value="DUF6347"/>
</dbReference>
<dbReference type="PATRIC" id="fig|1004151.3.peg.4344"/>
<reference evidence="2 3" key="1">
    <citation type="submission" date="2013-11" db="EMBL/GenBank/DDBJ databases">
        <title>Elucidation of the Photorhabdus temperata genome and generation of transposon mutant library to identify motility mutants.</title>
        <authorList>
            <person name="Hurst S.G.IV."/>
            <person name="Micheals B."/>
            <person name="Abebe-Akele F."/>
            <person name="Rowedder H."/>
            <person name="Bullock H."/>
            <person name="Jackobeck R."/>
            <person name="Janicki E."/>
            <person name="Tisa L.S."/>
        </authorList>
    </citation>
    <scope>NUCLEOTIDE SEQUENCE [LARGE SCALE GENOMIC DNA]</scope>
    <source>
        <strain evidence="2 3">NC19</strain>
    </source>
</reference>
<comment type="caution">
    <text evidence="2">The sequence shown here is derived from an EMBL/GenBank/DDBJ whole genome shotgun (WGS) entry which is preliminary data.</text>
</comment>
<evidence type="ECO:0000313" key="2">
    <source>
        <dbReference type="EMBL" id="ETS29776.1"/>
    </source>
</evidence>
<feature type="transmembrane region" description="Helical" evidence="1">
    <location>
        <begin position="26"/>
        <end position="46"/>
    </location>
</feature>
<evidence type="ECO:0000313" key="3">
    <source>
        <dbReference type="Proteomes" id="UP000018957"/>
    </source>
</evidence>
<keyword evidence="1" id="KW-1133">Transmembrane helix</keyword>
<keyword evidence="1" id="KW-0472">Membrane</keyword>
<dbReference type="EMBL" id="AYSJ01000015">
    <property type="protein sequence ID" value="ETS29776.1"/>
    <property type="molecule type" value="Genomic_DNA"/>
</dbReference>
<proteinExistence type="predicted"/>